<reference evidence="1 3" key="1">
    <citation type="journal article" date="2019" name="New Phytol.">
        <title>Comparative genomics reveals unique wood-decay strategies and fruiting body development in the Schizophyllaceae.</title>
        <authorList>
            <person name="Almasi E."/>
            <person name="Sahu N."/>
            <person name="Krizsan K."/>
            <person name="Balint B."/>
            <person name="Kovacs G.M."/>
            <person name="Kiss B."/>
            <person name="Cseklye J."/>
            <person name="Drula E."/>
            <person name="Henrissat B."/>
            <person name="Nagy I."/>
            <person name="Chovatia M."/>
            <person name="Adam C."/>
            <person name="LaButti K."/>
            <person name="Lipzen A."/>
            <person name="Riley R."/>
            <person name="Grigoriev I.V."/>
            <person name="Nagy L.G."/>
        </authorList>
    </citation>
    <scope>NUCLEOTIDE SEQUENCE [LARGE SCALE GENOMIC DNA]</scope>
    <source>
        <strain evidence="1 3">NL-1724</strain>
    </source>
</reference>
<comment type="caution">
    <text evidence="1">The sequence shown here is derived from an EMBL/GenBank/DDBJ whole genome shotgun (WGS) entry which is preliminary data.</text>
</comment>
<sequence>MGGAFILPRACRPLPACSVATSTGLRGCAETGVSRDSASLCDLSTPRKRARARAAGGSRPV</sequence>
<dbReference type="Proteomes" id="UP000320762">
    <property type="component" value="Unassembled WGS sequence"/>
</dbReference>
<evidence type="ECO:0000313" key="2">
    <source>
        <dbReference type="EMBL" id="TRM67365.1"/>
    </source>
</evidence>
<gene>
    <name evidence="1" type="ORF">BD626DRAFT_478542</name>
    <name evidence="2" type="ORF">BD626DRAFT_478597</name>
</gene>
<protein>
    <submittedName>
        <fullName evidence="1">Uncharacterized protein</fullName>
    </submittedName>
</protein>
<dbReference type="AlphaFoldDB" id="A0A550CRE8"/>
<dbReference type="EMBL" id="VDMD01000002">
    <property type="protein sequence ID" value="TRM67358.1"/>
    <property type="molecule type" value="Genomic_DNA"/>
</dbReference>
<name>A0A550CRE8_9AGAR</name>
<evidence type="ECO:0000313" key="3">
    <source>
        <dbReference type="Proteomes" id="UP000320762"/>
    </source>
</evidence>
<proteinExistence type="predicted"/>
<organism evidence="1 3">
    <name type="scientific">Schizophyllum amplum</name>
    <dbReference type="NCBI Taxonomy" id="97359"/>
    <lineage>
        <taxon>Eukaryota</taxon>
        <taxon>Fungi</taxon>
        <taxon>Dikarya</taxon>
        <taxon>Basidiomycota</taxon>
        <taxon>Agaricomycotina</taxon>
        <taxon>Agaricomycetes</taxon>
        <taxon>Agaricomycetidae</taxon>
        <taxon>Agaricales</taxon>
        <taxon>Schizophyllaceae</taxon>
        <taxon>Schizophyllum</taxon>
    </lineage>
</organism>
<accession>A0A550CRE8</accession>
<dbReference type="EMBL" id="VDMD01000002">
    <property type="protein sequence ID" value="TRM67365.1"/>
    <property type="molecule type" value="Genomic_DNA"/>
</dbReference>
<keyword evidence="3" id="KW-1185">Reference proteome</keyword>
<evidence type="ECO:0000313" key="1">
    <source>
        <dbReference type="EMBL" id="TRM67358.1"/>
    </source>
</evidence>
<reference evidence="1" key="2">
    <citation type="submission" date="2019-06" db="EMBL/GenBank/DDBJ databases">
        <authorList>
            <consortium name="DOE Joint Genome Institute"/>
            <person name="Ahrendt S.R."/>
            <person name="Cantor M.N."/>
            <person name="Hua S.X."/>
        </authorList>
    </citation>
    <scope>NUCLEOTIDE SEQUENCE</scope>
    <source>
        <strain evidence="1">NL-1724</strain>
    </source>
</reference>